<protein>
    <recommendedName>
        <fullName evidence="4">Peripheral subunit-binding (PSBD) domain-containing protein</fullName>
    </recommendedName>
</protein>
<evidence type="ECO:0000313" key="2">
    <source>
        <dbReference type="EMBL" id="PXF40563.1"/>
    </source>
</evidence>
<name>A0A2V3IES4_9FLOR</name>
<sequence length="172" mass="18332">MKVFFEDGAADVPVGIPVAVVVEEEEDIAAFKNYVPDEGTVEYTIEPHPSEPTPEPVPPIPVPSTPQTPQPSATPVAAAHTTTSRVVVLPLARVSAANASLPLISIIGTGSDGRVIAADVQVSLVHGVPEPAPAMPAQVPGMQLYTEVENTKFKWVTAERLLQFKQTLPQYY</sequence>
<dbReference type="GO" id="GO:0006086">
    <property type="term" value="P:pyruvate decarboxylation to acetyl-CoA"/>
    <property type="evidence" value="ECO:0007669"/>
    <property type="project" value="InterPro"/>
</dbReference>
<feature type="compositionally biased region" description="Pro residues" evidence="1">
    <location>
        <begin position="50"/>
        <end position="69"/>
    </location>
</feature>
<comment type="caution">
    <text evidence="2">The sequence shown here is derived from an EMBL/GenBank/DDBJ whole genome shotgun (WGS) entry which is preliminary data.</text>
</comment>
<accession>A0A2V3IES4</accession>
<dbReference type="GO" id="GO:0045254">
    <property type="term" value="C:pyruvate dehydrogenase complex"/>
    <property type="evidence" value="ECO:0007669"/>
    <property type="project" value="InterPro"/>
</dbReference>
<dbReference type="STRING" id="448386.A0A2V3IES4"/>
<reference evidence="2 3" key="1">
    <citation type="journal article" date="2018" name="Mol. Biol. Evol.">
        <title>Analysis of the draft genome of the red seaweed Gracilariopsis chorda provides insights into genome size evolution in Rhodophyta.</title>
        <authorList>
            <person name="Lee J."/>
            <person name="Yang E.C."/>
            <person name="Graf L."/>
            <person name="Yang J.H."/>
            <person name="Qiu H."/>
            <person name="Zel Zion U."/>
            <person name="Chan C.X."/>
            <person name="Stephens T.G."/>
            <person name="Weber A.P.M."/>
            <person name="Boo G.H."/>
            <person name="Boo S.M."/>
            <person name="Kim K.M."/>
            <person name="Shin Y."/>
            <person name="Jung M."/>
            <person name="Lee S.J."/>
            <person name="Yim H.S."/>
            <person name="Lee J.H."/>
            <person name="Bhattacharya D."/>
            <person name="Yoon H.S."/>
        </authorList>
    </citation>
    <scope>NUCLEOTIDE SEQUENCE [LARGE SCALE GENOMIC DNA]</scope>
    <source>
        <strain evidence="2 3">SKKU-2015</strain>
        <tissue evidence="2">Whole body</tissue>
    </source>
</reference>
<dbReference type="OrthoDB" id="537444at2759"/>
<dbReference type="InterPro" id="IPR036625">
    <property type="entry name" value="E3-bd_dom_sf"/>
</dbReference>
<dbReference type="PANTHER" id="PTHR23151:SF90">
    <property type="entry name" value="DIHYDROLIPOYLLYSINE-RESIDUE ACETYLTRANSFERASE COMPONENT OF PYRUVATE DEHYDROGENASE COMPLEX, MITOCHONDRIAL-RELATED"/>
    <property type="match status" value="1"/>
</dbReference>
<evidence type="ECO:0000313" key="3">
    <source>
        <dbReference type="Proteomes" id="UP000247409"/>
    </source>
</evidence>
<dbReference type="GO" id="GO:0004742">
    <property type="term" value="F:dihydrolipoyllysine-residue acetyltransferase activity"/>
    <property type="evidence" value="ECO:0007669"/>
    <property type="project" value="TreeGrafter"/>
</dbReference>
<dbReference type="Proteomes" id="UP000247409">
    <property type="component" value="Unassembled WGS sequence"/>
</dbReference>
<dbReference type="InterPro" id="IPR045257">
    <property type="entry name" value="E2/Pdx1"/>
</dbReference>
<keyword evidence="3" id="KW-1185">Reference proteome</keyword>
<evidence type="ECO:0008006" key="4">
    <source>
        <dbReference type="Google" id="ProtNLM"/>
    </source>
</evidence>
<dbReference type="PANTHER" id="PTHR23151">
    <property type="entry name" value="DIHYDROLIPOAMIDE ACETYL/SUCCINYL-TRANSFERASE-RELATED"/>
    <property type="match status" value="1"/>
</dbReference>
<organism evidence="2 3">
    <name type="scientific">Gracilariopsis chorda</name>
    <dbReference type="NCBI Taxonomy" id="448386"/>
    <lineage>
        <taxon>Eukaryota</taxon>
        <taxon>Rhodophyta</taxon>
        <taxon>Florideophyceae</taxon>
        <taxon>Rhodymeniophycidae</taxon>
        <taxon>Gracilariales</taxon>
        <taxon>Gracilariaceae</taxon>
        <taxon>Gracilariopsis</taxon>
    </lineage>
</organism>
<feature type="region of interest" description="Disordered" evidence="1">
    <location>
        <begin position="42"/>
        <end position="75"/>
    </location>
</feature>
<gene>
    <name evidence="2" type="ORF">BWQ96_09718</name>
</gene>
<dbReference type="Gene3D" id="4.10.320.10">
    <property type="entry name" value="E3-binding domain"/>
    <property type="match status" value="1"/>
</dbReference>
<dbReference type="EMBL" id="NBIV01000282">
    <property type="protein sequence ID" value="PXF40563.1"/>
    <property type="molecule type" value="Genomic_DNA"/>
</dbReference>
<evidence type="ECO:0000256" key="1">
    <source>
        <dbReference type="SAM" id="MobiDB-lite"/>
    </source>
</evidence>
<dbReference type="AlphaFoldDB" id="A0A2V3IES4"/>
<proteinExistence type="predicted"/>
<dbReference type="SUPFAM" id="SSF47005">
    <property type="entry name" value="Peripheral subunit-binding domain of 2-oxo acid dehydrogenase complex"/>
    <property type="match status" value="1"/>
</dbReference>